<dbReference type="AlphaFoldDB" id="A0A5B2XND6"/>
<feature type="chain" id="PRO_5022984117" description="Alpha-galactosidase" evidence="12">
    <location>
        <begin position="30"/>
        <end position="571"/>
    </location>
</feature>
<evidence type="ECO:0000259" key="13">
    <source>
        <dbReference type="SMART" id="SM00458"/>
    </source>
</evidence>
<dbReference type="GO" id="GO:0004557">
    <property type="term" value="F:alpha-galactosidase activity"/>
    <property type="evidence" value="ECO:0007669"/>
    <property type="project" value="UniProtKB-EC"/>
</dbReference>
<comment type="catalytic activity">
    <reaction evidence="11">
        <text>Hydrolysis of terminal, non-reducing alpha-D-galactose residues in alpha-D-galactosides, including galactose oligosaccharides, galactomannans and galactolipids.</text>
        <dbReference type="EC" id="3.2.1.22"/>
    </reaction>
</comment>
<keyword evidence="10 11" id="KW-0326">Glycosidase</keyword>
<dbReference type="GO" id="GO:0005975">
    <property type="term" value="P:carbohydrate metabolic process"/>
    <property type="evidence" value="ECO:0007669"/>
    <property type="project" value="InterPro"/>
</dbReference>
<dbReference type="InterPro" id="IPR002241">
    <property type="entry name" value="Glyco_hydro_27"/>
</dbReference>
<evidence type="ECO:0000256" key="8">
    <source>
        <dbReference type="ARBA" id="ARBA00023157"/>
    </source>
</evidence>
<dbReference type="InterPro" id="IPR035992">
    <property type="entry name" value="Ricin_B-like_lectins"/>
</dbReference>
<dbReference type="InterPro" id="IPR013785">
    <property type="entry name" value="Aldolase_TIM"/>
</dbReference>
<dbReference type="Gene3D" id="2.80.10.50">
    <property type="match status" value="1"/>
</dbReference>
<evidence type="ECO:0000256" key="7">
    <source>
        <dbReference type="ARBA" id="ARBA00022801"/>
    </source>
</evidence>
<feature type="domain" description="Ricin B lectin" evidence="13">
    <location>
        <begin position="444"/>
        <end position="570"/>
    </location>
</feature>
<organism evidence="14 15">
    <name type="scientific">Solihabitans fulvus</name>
    <dbReference type="NCBI Taxonomy" id="1892852"/>
    <lineage>
        <taxon>Bacteria</taxon>
        <taxon>Bacillati</taxon>
        <taxon>Actinomycetota</taxon>
        <taxon>Actinomycetes</taxon>
        <taxon>Pseudonocardiales</taxon>
        <taxon>Pseudonocardiaceae</taxon>
        <taxon>Solihabitans</taxon>
    </lineage>
</organism>
<dbReference type="SMART" id="SM00458">
    <property type="entry name" value="RICIN"/>
    <property type="match status" value="1"/>
</dbReference>
<evidence type="ECO:0000256" key="4">
    <source>
        <dbReference type="ARBA" id="ARBA00022525"/>
    </source>
</evidence>
<dbReference type="Proteomes" id="UP000323454">
    <property type="component" value="Unassembled WGS sequence"/>
</dbReference>
<gene>
    <name evidence="14" type="ORF">F0L68_07955</name>
</gene>
<proteinExistence type="inferred from homology"/>
<dbReference type="Pfam" id="PF16499">
    <property type="entry name" value="Melibiase_2"/>
    <property type="match status" value="1"/>
</dbReference>
<dbReference type="EC" id="3.2.1.22" evidence="11"/>
<dbReference type="SUPFAM" id="SSF50370">
    <property type="entry name" value="Ricin B-like lectins"/>
    <property type="match status" value="1"/>
</dbReference>
<keyword evidence="5 12" id="KW-0732">Signal</keyword>
<keyword evidence="8 11" id="KW-1015">Disulfide bond</keyword>
<dbReference type="EMBL" id="VUOB01000011">
    <property type="protein sequence ID" value="KAA2264342.1"/>
    <property type="molecule type" value="Genomic_DNA"/>
</dbReference>
<dbReference type="InterPro" id="IPR041233">
    <property type="entry name" value="Melibiase_C"/>
</dbReference>
<reference evidence="14 15" key="2">
    <citation type="submission" date="2019-09" db="EMBL/GenBank/DDBJ databases">
        <authorList>
            <person name="Jin C."/>
        </authorList>
    </citation>
    <scope>NUCLEOTIDE SEQUENCE [LARGE SCALE GENOMIC DNA]</scope>
    <source>
        <strain evidence="14 15">AN110305</strain>
    </source>
</reference>
<evidence type="ECO:0000313" key="14">
    <source>
        <dbReference type="EMBL" id="KAA2264342.1"/>
    </source>
</evidence>
<accession>A0A5B2XND6</accession>
<keyword evidence="4" id="KW-0964">Secreted</keyword>
<evidence type="ECO:0000256" key="9">
    <source>
        <dbReference type="ARBA" id="ARBA00023180"/>
    </source>
</evidence>
<dbReference type="InterPro" id="IPR013780">
    <property type="entry name" value="Glyco_hydro_b"/>
</dbReference>
<dbReference type="RefSeq" id="WP_149848825.1">
    <property type="nucleotide sequence ID" value="NZ_VUOB01000011.1"/>
</dbReference>
<dbReference type="FunFam" id="3.20.20.70:FF:000177">
    <property type="entry name" value="Alpha-galactosidase"/>
    <property type="match status" value="1"/>
</dbReference>
<sequence length="571" mass="58746">MSTHRWSRATIAAACLAAVALPLAGTAAAAPVPTTAALARTAPDTGAAARPLAQLAPTPPMGWNDWSHYQCGLTEQLITSTADTLVSTGLADKGYRTVTLDDCWMATSRNSSGDLVADQGKFPHGLAWLGSYLHARGLQFGIYEDAGTSTCGGYPGSWGHFAQDAKLFASWGVDYLKLDGCNVPSVSGQTSEQTYRSAYAQQSQALAAAGRDIVFSESAPAYFQGTPAWYTVLGWVAQYGQLWREGYDIATYDPNRPTASRWGSVLGNYDYNHPLARYAGPGHWNDPDFVIAGDPGLTADESRSQTALWAMMAAPLILGADVTALSQASIATLGNADVIAVDQDSLGAQGSVVAQNGTVDVLAKPLAGGDRAVSLLNRGSSATTANTTVDAVGLLGGPGCSYSVKDLWSGATSTSTGQFGATIPAHGTAILRVHPSAGCAAAQPTGQITGPGGKCLDDTMSSTADGSQIILYSCTANPNQRMTLPGDGTVRVLGKCLGAAGGATSAGTAVQLFGCDGSGGQQWSYRQNGNLVNPQSGRCLDASGGGSADGTKIIIWSCGANQANQIWSLPA</sequence>
<dbReference type="PRINTS" id="PR00740">
    <property type="entry name" value="GLHYDRLASE27"/>
</dbReference>
<dbReference type="Gene3D" id="2.60.40.1180">
    <property type="entry name" value="Golgi alpha-mannosidase II"/>
    <property type="match status" value="1"/>
</dbReference>
<dbReference type="PROSITE" id="PS50231">
    <property type="entry name" value="RICIN_B_LECTIN"/>
    <property type="match status" value="1"/>
</dbReference>
<dbReference type="InterPro" id="IPR000772">
    <property type="entry name" value="Ricin_B_lectin"/>
</dbReference>
<keyword evidence="9" id="KW-0325">Glycoprotein</keyword>
<dbReference type="SUPFAM" id="SSF51011">
    <property type="entry name" value="Glycosyl hydrolase domain"/>
    <property type="match status" value="1"/>
</dbReference>
<comment type="similarity">
    <text evidence="3 11">Belongs to the glycosyl hydrolase 27 family.</text>
</comment>
<dbReference type="GO" id="GO:0005576">
    <property type="term" value="C:extracellular region"/>
    <property type="evidence" value="ECO:0007669"/>
    <property type="project" value="UniProtKB-SubCell"/>
</dbReference>
<keyword evidence="15" id="KW-1185">Reference proteome</keyword>
<reference evidence="14 15" key="1">
    <citation type="submission" date="2019-09" db="EMBL/GenBank/DDBJ databases">
        <title>Goodfellowia gen. nov., a new genus of the Pseudonocardineae related to Actinoalloteichus, containing Goodfellowia coeruleoviolacea gen. nov., comb. nov. gen. nov., comb. nov.</title>
        <authorList>
            <person name="Labeda D."/>
        </authorList>
    </citation>
    <scope>NUCLEOTIDE SEQUENCE [LARGE SCALE GENOMIC DNA]</scope>
    <source>
        <strain evidence="14 15">AN110305</strain>
    </source>
</reference>
<comment type="subcellular location">
    <subcellularLocation>
        <location evidence="2">Secreted</location>
    </subcellularLocation>
</comment>
<dbReference type="PROSITE" id="PS00512">
    <property type="entry name" value="ALPHA_GALACTOSIDASE"/>
    <property type="match status" value="1"/>
</dbReference>
<comment type="caution">
    <text evidence="14">The sequence shown here is derived from an EMBL/GenBank/DDBJ whole genome shotgun (WGS) entry which is preliminary data.</text>
</comment>
<dbReference type="GO" id="GO:0030246">
    <property type="term" value="F:carbohydrate binding"/>
    <property type="evidence" value="ECO:0007669"/>
    <property type="project" value="UniProtKB-KW"/>
</dbReference>
<evidence type="ECO:0000256" key="1">
    <source>
        <dbReference type="ARBA" id="ARBA00003969"/>
    </source>
</evidence>
<comment type="function">
    <text evidence="1">Hydrolyzes a variety of simple alpha-D-galactoside as well as more complex molecules such as oligosaccharides and polysaccharides.</text>
</comment>
<dbReference type="PANTHER" id="PTHR11452">
    <property type="entry name" value="ALPHA-GALACTOSIDASE/ALPHA-N-ACETYLGALACTOSAMINIDASE"/>
    <property type="match status" value="1"/>
</dbReference>
<name>A0A5B2XND6_9PSEU</name>
<dbReference type="Pfam" id="PF00652">
    <property type="entry name" value="Ricin_B_lectin"/>
    <property type="match status" value="1"/>
</dbReference>
<evidence type="ECO:0000256" key="11">
    <source>
        <dbReference type="RuleBase" id="RU361168"/>
    </source>
</evidence>
<dbReference type="OrthoDB" id="9807519at2"/>
<dbReference type="PANTHER" id="PTHR11452:SF91">
    <property type="entry name" value="ALPHA-GALACTOSIDASE A-RELATED"/>
    <property type="match status" value="1"/>
</dbReference>
<keyword evidence="7 11" id="KW-0378">Hydrolase</keyword>
<evidence type="ECO:0000256" key="5">
    <source>
        <dbReference type="ARBA" id="ARBA00022729"/>
    </source>
</evidence>
<dbReference type="InterPro" id="IPR017853">
    <property type="entry name" value="GH"/>
</dbReference>
<evidence type="ECO:0000313" key="15">
    <source>
        <dbReference type="Proteomes" id="UP000323454"/>
    </source>
</evidence>
<dbReference type="Pfam" id="PF17801">
    <property type="entry name" value="Melibiase_C"/>
    <property type="match status" value="1"/>
</dbReference>
<dbReference type="CDD" id="cd14792">
    <property type="entry name" value="GH27"/>
    <property type="match status" value="1"/>
</dbReference>
<evidence type="ECO:0000256" key="3">
    <source>
        <dbReference type="ARBA" id="ARBA00009743"/>
    </source>
</evidence>
<evidence type="ECO:0000256" key="10">
    <source>
        <dbReference type="ARBA" id="ARBA00023295"/>
    </source>
</evidence>
<keyword evidence="6" id="KW-0430">Lectin</keyword>
<feature type="signal peptide" evidence="12">
    <location>
        <begin position="1"/>
        <end position="29"/>
    </location>
</feature>
<protein>
    <recommendedName>
        <fullName evidence="11">Alpha-galactosidase</fullName>
        <ecNumber evidence="11">3.2.1.22</ecNumber>
    </recommendedName>
    <alternativeName>
        <fullName evidence="11">Melibiase</fullName>
    </alternativeName>
</protein>
<evidence type="ECO:0000256" key="2">
    <source>
        <dbReference type="ARBA" id="ARBA00004613"/>
    </source>
</evidence>
<evidence type="ECO:0000256" key="12">
    <source>
        <dbReference type="SAM" id="SignalP"/>
    </source>
</evidence>
<dbReference type="InterPro" id="IPR000111">
    <property type="entry name" value="Glyco_hydro_27/36_CS"/>
</dbReference>
<dbReference type="SUPFAM" id="SSF51445">
    <property type="entry name" value="(Trans)glycosidases"/>
    <property type="match status" value="1"/>
</dbReference>
<dbReference type="Gene3D" id="3.20.20.70">
    <property type="entry name" value="Aldolase class I"/>
    <property type="match status" value="1"/>
</dbReference>
<evidence type="ECO:0000256" key="6">
    <source>
        <dbReference type="ARBA" id="ARBA00022734"/>
    </source>
</evidence>